<geneLocation type="plasmid" evidence="1 2">
    <name>unnamed1</name>
</geneLocation>
<evidence type="ECO:0000313" key="2">
    <source>
        <dbReference type="Proteomes" id="UP000515237"/>
    </source>
</evidence>
<dbReference type="InterPro" id="IPR027375">
    <property type="entry name" value="DKNYY"/>
</dbReference>
<gene>
    <name evidence="1" type="ORF">HUW51_00205</name>
</gene>
<dbReference type="RefSeq" id="WP_185269896.1">
    <property type="nucleotide sequence ID" value="NZ_CP055154.1"/>
</dbReference>
<organism evidence="1 2">
    <name type="scientific">Adhaeribacter swui</name>
    <dbReference type="NCBI Taxonomy" id="2086471"/>
    <lineage>
        <taxon>Bacteria</taxon>
        <taxon>Pseudomonadati</taxon>
        <taxon>Bacteroidota</taxon>
        <taxon>Cytophagia</taxon>
        <taxon>Cytophagales</taxon>
        <taxon>Hymenobacteraceae</taxon>
        <taxon>Adhaeribacter</taxon>
    </lineage>
</organism>
<proteinExistence type="predicted"/>
<name>A0A7G7G230_9BACT</name>
<dbReference type="Proteomes" id="UP000515237">
    <property type="component" value="Plasmid unnamed1"/>
</dbReference>
<reference evidence="1 2" key="1">
    <citation type="journal article" date="2018" name="Int. J. Syst. Evol. Microbiol.">
        <title>Adhaeribacter swui sp. nov., isolated from wet mud.</title>
        <authorList>
            <person name="Kim D.U."/>
            <person name="Kim K.W."/>
            <person name="Kang M.S."/>
            <person name="Kim J.Y."/>
            <person name="Jang J.H."/>
            <person name="Kim M.K."/>
        </authorList>
    </citation>
    <scope>NUCLEOTIDE SEQUENCE [LARGE SCALE GENOMIC DNA]</scope>
    <source>
        <strain evidence="1 2">KCTC 52873</strain>
        <plasmid evidence="1">unnamed1</plasmid>
    </source>
</reference>
<accession>A0A7G7G230</accession>
<protein>
    <submittedName>
        <fullName evidence="1">DKNYY domain-containing protein</fullName>
    </submittedName>
</protein>
<dbReference type="KEGG" id="aswu:HUW51_00205"/>
<dbReference type="AlphaFoldDB" id="A0A7G7G230"/>
<dbReference type="Pfam" id="PF13644">
    <property type="entry name" value="DKNYY"/>
    <property type="match status" value="1"/>
</dbReference>
<keyword evidence="1" id="KW-0614">Plasmid</keyword>
<sequence>MILKNRLLKVSYIEVRQNYKMVKKNCFLLFTTLLISCSSGYENDGKIVSYKYWNEGTGSHKFSLEADPKSFTVLKHDRYAKDKKYVFFDGQIIPNADPATFESLDEFYARDKFRGYYDKDSIISSKGTTFKVIDSYYSTDGHDIFYTTYPLKVCSVENFRVVYEQNNWERWTTDGCYYFFKHYKIPSKDYNNVSFFKGSAGLAKDRRWVYFLDRKLNYNDEGKQILDTVDVSSFEVTDYIECKDKFGCINVFQGREECEK</sequence>
<keyword evidence="2" id="KW-1185">Reference proteome</keyword>
<dbReference type="EMBL" id="CP055154">
    <property type="protein sequence ID" value="QNF31214.1"/>
    <property type="molecule type" value="Genomic_DNA"/>
</dbReference>
<evidence type="ECO:0000313" key="1">
    <source>
        <dbReference type="EMBL" id="QNF31214.1"/>
    </source>
</evidence>